<dbReference type="Gene3D" id="3.30.70.100">
    <property type="match status" value="1"/>
</dbReference>
<reference evidence="1 2" key="1">
    <citation type="submission" date="2020-04" db="EMBL/GenBank/DDBJ databases">
        <title>A Flavivirga sp. nov.</title>
        <authorList>
            <person name="Sun X."/>
        </authorList>
    </citation>
    <scope>NUCLEOTIDE SEQUENCE [LARGE SCALE GENOMIC DNA]</scope>
    <source>
        <strain evidence="1 2">Y03</strain>
    </source>
</reference>
<dbReference type="InterPro" id="IPR011008">
    <property type="entry name" value="Dimeric_a/b-barrel"/>
</dbReference>
<dbReference type="EMBL" id="JABBHF010000001">
    <property type="protein sequence ID" value="NMH86208.1"/>
    <property type="molecule type" value="Genomic_DNA"/>
</dbReference>
<organism evidence="1 2">
    <name type="scientific">Flavivirga algicola</name>
    <dbReference type="NCBI Taxonomy" id="2729136"/>
    <lineage>
        <taxon>Bacteria</taxon>
        <taxon>Pseudomonadati</taxon>
        <taxon>Bacteroidota</taxon>
        <taxon>Flavobacteriia</taxon>
        <taxon>Flavobacteriales</taxon>
        <taxon>Flavobacteriaceae</taxon>
        <taxon>Flavivirga</taxon>
    </lineage>
</organism>
<dbReference type="Proteomes" id="UP000746690">
    <property type="component" value="Unassembled WGS sequence"/>
</dbReference>
<sequence>MNKEIKKVFVYTELQFSIPFENVPWKEMNPNLLSIDGLVRKTWLSGINSNSVGGFYEFDSLEKAENFAWNIFPFEAKNFGVSFMTKIFNGDVVEEASRGMKSPHYN</sequence>
<name>A0ABX1RU25_9FLAO</name>
<proteinExistence type="predicted"/>
<comment type="caution">
    <text evidence="1">The sequence shown here is derived from an EMBL/GenBank/DDBJ whole genome shotgun (WGS) entry which is preliminary data.</text>
</comment>
<protein>
    <submittedName>
        <fullName evidence="1">YdhR family protein</fullName>
    </submittedName>
</protein>
<evidence type="ECO:0000313" key="2">
    <source>
        <dbReference type="Proteomes" id="UP000746690"/>
    </source>
</evidence>
<dbReference type="SUPFAM" id="SSF54909">
    <property type="entry name" value="Dimeric alpha+beta barrel"/>
    <property type="match status" value="1"/>
</dbReference>
<accession>A0ABX1RU25</accession>
<evidence type="ECO:0000313" key="1">
    <source>
        <dbReference type="EMBL" id="NMH86208.1"/>
    </source>
</evidence>
<keyword evidence="2" id="KW-1185">Reference proteome</keyword>
<gene>
    <name evidence="1" type="ORF">HHX25_01710</name>
</gene>